<organism evidence="2 3">
    <name type="scientific">Elysia crispata</name>
    <name type="common">lettuce slug</name>
    <dbReference type="NCBI Taxonomy" id="231223"/>
    <lineage>
        <taxon>Eukaryota</taxon>
        <taxon>Metazoa</taxon>
        <taxon>Spiralia</taxon>
        <taxon>Lophotrochozoa</taxon>
        <taxon>Mollusca</taxon>
        <taxon>Gastropoda</taxon>
        <taxon>Heterobranchia</taxon>
        <taxon>Euthyneura</taxon>
        <taxon>Panpulmonata</taxon>
        <taxon>Sacoglossa</taxon>
        <taxon>Placobranchoidea</taxon>
        <taxon>Plakobranchidae</taxon>
        <taxon>Elysia</taxon>
    </lineage>
</organism>
<protein>
    <submittedName>
        <fullName evidence="2">Uncharacterized protein</fullName>
    </submittedName>
</protein>
<feature type="region of interest" description="Disordered" evidence="1">
    <location>
        <begin position="165"/>
        <end position="210"/>
    </location>
</feature>
<feature type="compositionally biased region" description="Polar residues" evidence="1">
    <location>
        <begin position="50"/>
        <end position="59"/>
    </location>
</feature>
<feature type="compositionally biased region" description="Low complexity" evidence="1">
    <location>
        <begin position="498"/>
        <end position="513"/>
    </location>
</feature>
<reference evidence="2" key="1">
    <citation type="journal article" date="2023" name="G3 (Bethesda)">
        <title>A reference genome for the long-term kleptoplast-retaining sea slug Elysia crispata morphotype clarki.</title>
        <authorList>
            <person name="Eastman K.E."/>
            <person name="Pendleton A.L."/>
            <person name="Shaikh M.A."/>
            <person name="Suttiyut T."/>
            <person name="Ogas R."/>
            <person name="Tomko P."/>
            <person name="Gavelis G."/>
            <person name="Widhalm J.R."/>
            <person name="Wisecaver J.H."/>
        </authorList>
    </citation>
    <scope>NUCLEOTIDE SEQUENCE</scope>
    <source>
        <strain evidence="2">ECLA1</strain>
    </source>
</reference>
<name>A0AAE1DTM4_9GAST</name>
<feature type="compositionally biased region" description="Basic and acidic residues" evidence="1">
    <location>
        <begin position="181"/>
        <end position="208"/>
    </location>
</feature>
<sequence>MAADTHLILLEDQELARSIPPQAVEHVEDKPGATVLTRPNVGVVHLDVNSPDSKASTDQQHPHVKAEEHNIKQEELGGPIGLPGEVTENEAHMESKDGETTPKQRFVSVTDQEPIIKHLDVNDKCFESDKALHNSEEINIAGCKMEDAAGTISDTDQHVNTIRHNLETDDGGMSSPDTQIDGEKRKENAEKDKKQKHESIGKQRDRSDTMATVVQRTNQGAGSDGNEKSSQQVGDNCPVCLATTAEAVFLTSVHGQSEGLVIDPESQHPQQQQQGESDTVLQYTTERGSAARTDGGFTDENLVPPVGNYDDVRLKDTLQPVVRMSLRATSAVPGRAHFGLQNQQQPLAAHSARRPQSAVDPTRYFVIDNSPPVMATGQAASMFSHNGGGHFKTDFQHEREEAWRRTTRHGRQRPVTAIVQRSSSQFPNTQQHLPVSQGTKLKNLGIKLTRTDGWLAGGRDLYWEGMHRRPKSGHTPGWLEGLPDSMKRQRPRSAFSASLHQQPRSRQSLRPQSGSALIVSSCYRLDSRVTSQPASYRPSRGSDVRYMLTFNHHQQQQLRPKCQLQISPRQQQQDEQLLLVDPDLGVEDENPPPLSSPVSDTGRQDWSFPAMEY</sequence>
<feature type="region of interest" description="Disordered" evidence="1">
    <location>
        <begin position="467"/>
        <end position="513"/>
    </location>
</feature>
<comment type="caution">
    <text evidence="2">The sequence shown here is derived from an EMBL/GenBank/DDBJ whole genome shotgun (WGS) entry which is preliminary data.</text>
</comment>
<feature type="region of interest" description="Disordered" evidence="1">
    <location>
        <begin position="49"/>
        <end position="101"/>
    </location>
</feature>
<dbReference type="AlphaFoldDB" id="A0AAE1DTM4"/>
<gene>
    <name evidence="2" type="ORF">RRG08_061734</name>
</gene>
<evidence type="ECO:0000313" key="2">
    <source>
        <dbReference type="EMBL" id="KAK3782504.1"/>
    </source>
</evidence>
<evidence type="ECO:0000256" key="1">
    <source>
        <dbReference type="SAM" id="MobiDB-lite"/>
    </source>
</evidence>
<proteinExistence type="predicted"/>
<dbReference type="Proteomes" id="UP001283361">
    <property type="component" value="Unassembled WGS sequence"/>
</dbReference>
<accession>A0AAE1DTM4</accession>
<keyword evidence="3" id="KW-1185">Reference proteome</keyword>
<feature type="compositionally biased region" description="Basic and acidic residues" evidence="1">
    <location>
        <begin position="60"/>
        <end position="75"/>
    </location>
</feature>
<feature type="region of interest" description="Disordered" evidence="1">
    <location>
        <begin position="579"/>
        <end position="613"/>
    </location>
</feature>
<feature type="compositionally biased region" description="Basic and acidic residues" evidence="1">
    <location>
        <begin position="89"/>
        <end position="101"/>
    </location>
</feature>
<dbReference type="EMBL" id="JAWDGP010002498">
    <property type="protein sequence ID" value="KAK3782504.1"/>
    <property type="molecule type" value="Genomic_DNA"/>
</dbReference>
<evidence type="ECO:0000313" key="3">
    <source>
        <dbReference type="Proteomes" id="UP001283361"/>
    </source>
</evidence>